<keyword evidence="2 3" id="KW-0802">TPR repeat</keyword>
<dbReference type="SUPFAM" id="SSF48452">
    <property type="entry name" value="TPR-like"/>
    <property type="match status" value="1"/>
</dbReference>
<sequence length="182" mass="21055">MNEIDKALDLCQQKLLIQNARLGENHPRIVRTLMIMADLIKDDNPDKALKYYEQALSVLKNCTLTDYQVTSECLTSMAYLYSKNDLIEDALQCQLKALELFRQTLSSDHTYIAISLRNLGLCYKKMNNLSEAYRYFNESLSIYQANYGPKHEMVKSGEADIARLTEKQLSLSAHEEEQRKFK</sequence>
<dbReference type="Proteomes" id="UP000663845">
    <property type="component" value="Unassembled WGS sequence"/>
</dbReference>
<evidence type="ECO:0000256" key="3">
    <source>
        <dbReference type="PROSITE-ProRule" id="PRU00339"/>
    </source>
</evidence>
<dbReference type="Pfam" id="PF13424">
    <property type="entry name" value="TPR_12"/>
    <property type="match status" value="1"/>
</dbReference>
<dbReference type="AlphaFoldDB" id="A0A814JPT6"/>
<dbReference type="SMART" id="SM00028">
    <property type="entry name" value="TPR"/>
    <property type="match status" value="3"/>
</dbReference>
<comment type="caution">
    <text evidence="4">The sequence shown here is derived from an EMBL/GenBank/DDBJ whole genome shotgun (WGS) entry which is preliminary data.</text>
</comment>
<organism evidence="4 5">
    <name type="scientific">Adineta steineri</name>
    <dbReference type="NCBI Taxonomy" id="433720"/>
    <lineage>
        <taxon>Eukaryota</taxon>
        <taxon>Metazoa</taxon>
        <taxon>Spiralia</taxon>
        <taxon>Gnathifera</taxon>
        <taxon>Rotifera</taxon>
        <taxon>Eurotatoria</taxon>
        <taxon>Bdelloidea</taxon>
        <taxon>Adinetida</taxon>
        <taxon>Adinetidae</taxon>
        <taxon>Adineta</taxon>
    </lineage>
</organism>
<dbReference type="PANTHER" id="PTHR45641:SF19">
    <property type="entry name" value="NEPHROCYSTIN-3"/>
    <property type="match status" value="1"/>
</dbReference>
<evidence type="ECO:0000313" key="5">
    <source>
        <dbReference type="Proteomes" id="UP000663845"/>
    </source>
</evidence>
<dbReference type="PANTHER" id="PTHR45641">
    <property type="entry name" value="TETRATRICOPEPTIDE REPEAT PROTEIN (AFU_ORTHOLOGUE AFUA_6G03870)"/>
    <property type="match status" value="1"/>
</dbReference>
<dbReference type="PROSITE" id="PS50005">
    <property type="entry name" value="TPR"/>
    <property type="match status" value="1"/>
</dbReference>
<reference evidence="4" key="1">
    <citation type="submission" date="2021-02" db="EMBL/GenBank/DDBJ databases">
        <authorList>
            <person name="Nowell W R."/>
        </authorList>
    </citation>
    <scope>NUCLEOTIDE SEQUENCE</scope>
</reference>
<evidence type="ECO:0000256" key="2">
    <source>
        <dbReference type="ARBA" id="ARBA00022803"/>
    </source>
</evidence>
<evidence type="ECO:0000256" key="1">
    <source>
        <dbReference type="ARBA" id="ARBA00022737"/>
    </source>
</evidence>
<feature type="repeat" description="TPR" evidence="3">
    <location>
        <begin position="113"/>
        <end position="146"/>
    </location>
</feature>
<accession>A0A814JPT6</accession>
<keyword evidence="1" id="KW-0677">Repeat</keyword>
<evidence type="ECO:0008006" key="6">
    <source>
        <dbReference type="Google" id="ProtNLM"/>
    </source>
</evidence>
<proteinExistence type="predicted"/>
<dbReference type="InterPro" id="IPR011990">
    <property type="entry name" value="TPR-like_helical_dom_sf"/>
</dbReference>
<name>A0A814JPT6_9BILA</name>
<dbReference type="EMBL" id="CAJNOG010000175">
    <property type="protein sequence ID" value="CAF1040709.1"/>
    <property type="molecule type" value="Genomic_DNA"/>
</dbReference>
<dbReference type="Gene3D" id="1.25.40.10">
    <property type="entry name" value="Tetratricopeptide repeat domain"/>
    <property type="match status" value="1"/>
</dbReference>
<evidence type="ECO:0000313" key="4">
    <source>
        <dbReference type="EMBL" id="CAF1040709.1"/>
    </source>
</evidence>
<gene>
    <name evidence="4" type="ORF">JYZ213_LOCUS18121</name>
</gene>
<protein>
    <recommendedName>
        <fullName evidence="6">Kinesin light chain</fullName>
    </recommendedName>
</protein>
<dbReference type="InterPro" id="IPR019734">
    <property type="entry name" value="TPR_rpt"/>
</dbReference>